<reference evidence="8" key="1">
    <citation type="submission" date="2024-07" db="EMBL/GenBank/DDBJ databases">
        <title>Two chromosome-level genome assemblies of Korean endemic species Abeliophyllum distichum and Forsythia ovata (Oleaceae).</title>
        <authorList>
            <person name="Jang H."/>
        </authorList>
    </citation>
    <scope>NUCLEOTIDE SEQUENCE [LARGE SCALE GENOMIC DNA]</scope>
</reference>
<evidence type="ECO:0000256" key="4">
    <source>
        <dbReference type="ARBA" id="ARBA00023163"/>
    </source>
</evidence>
<protein>
    <submittedName>
        <fullName evidence="7">Agamous-like MADS-box protein AGL61</fullName>
    </submittedName>
</protein>
<keyword evidence="8" id="KW-1185">Reference proteome</keyword>
<dbReference type="PRINTS" id="PR00404">
    <property type="entry name" value="MADSDOMAIN"/>
</dbReference>
<accession>A0ABD1SYR9</accession>
<dbReference type="PANTHER" id="PTHR11945:SF776">
    <property type="entry name" value="AGAMOUS-LIKE 50-RELATED"/>
    <property type="match status" value="1"/>
</dbReference>
<comment type="subcellular location">
    <subcellularLocation>
        <location evidence="1">Nucleus</location>
    </subcellularLocation>
</comment>
<evidence type="ECO:0000313" key="8">
    <source>
        <dbReference type="Proteomes" id="UP001604336"/>
    </source>
</evidence>
<sequence>MSSSDQTPSSKGKTTLEEIEKESHLQVTFAKQHATLFKKASELCTLTGAEVGIIAFSPDDKPCVFGHPDVDTIADRFVTQNTRPPSEANQLKEDKIKVEINLKEDHDKKKNSAQLFTVPINELNFEQLAQLYESYSKFKHDLSIEMQKCMSGTTSSVDPYLHEERGHFSCGGEASSSNED</sequence>
<keyword evidence="4" id="KW-0804">Transcription</keyword>
<dbReference type="PROSITE" id="PS50066">
    <property type="entry name" value="MADS_BOX_2"/>
    <property type="match status" value="1"/>
</dbReference>
<feature type="domain" description="MADS-box" evidence="6">
    <location>
        <begin position="9"/>
        <end position="69"/>
    </location>
</feature>
<dbReference type="Gene3D" id="3.40.1810.10">
    <property type="entry name" value="Transcription factor, MADS-box"/>
    <property type="match status" value="1"/>
</dbReference>
<evidence type="ECO:0000313" key="7">
    <source>
        <dbReference type="EMBL" id="KAL2505614.1"/>
    </source>
</evidence>
<evidence type="ECO:0000259" key="6">
    <source>
        <dbReference type="PROSITE" id="PS50066"/>
    </source>
</evidence>
<dbReference type="GO" id="GO:0003677">
    <property type="term" value="F:DNA binding"/>
    <property type="evidence" value="ECO:0007669"/>
    <property type="project" value="UniProtKB-KW"/>
</dbReference>
<evidence type="ECO:0000256" key="1">
    <source>
        <dbReference type="ARBA" id="ARBA00004123"/>
    </source>
</evidence>
<keyword evidence="3" id="KW-0238">DNA-binding</keyword>
<dbReference type="EMBL" id="JBFOLK010000006">
    <property type="protein sequence ID" value="KAL2505614.1"/>
    <property type="molecule type" value="Genomic_DNA"/>
</dbReference>
<keyword evidence="2" id="KW-0805">Transcription regulation</keyword>
<evidence type="ECO:0000256" key="3">
    <source>
        <dbReference type="ARBA" id="ARBA00023125"/>
    </source>
</evidence>
<dbReference type="SUPFAM" id="SSF55455">
    <property type="entry name" value="SRF-like"/>
    <property type="match status" value="1"/>
</dbReference>
<dbReference type="Proteomes" id="UP001604336">
    <property type="component" value="Unassembled WGS sequence"/>
</dbReference>
<evidence type="ECO:0000256" key="5">
    <source>
        <dbReference type="ARBA" id="ARBA00023242"/>
    </source>
</evidence>
<keyword evidence="5" id="KW-0539">Nucleus</keyword>
<dbReference type="InterPro" id="IPR036879">
    <property type="entry name" value="TF_MADSbox_sf"/>
</dbReference>
<comment type="caution">
    <text evidence="7">The sequence shown here is derived from an EMBL/GenBank/DDBJ whole genome shotgun (WGS) entry which is preliminary data.</text>
</comment>
<proteinExistence type="predicted"/>
<dbReference type="GO" id="GO:0005634">
    <property type="term" value="C:nucleus"/>
    <property type="evidence" value="ECO:0007669"/>
    <property type="project" value="UniProtKB-SubCell"/>
</dbReference>
<name>A0ABD1SYR9_9LAMI</name>
<dbReference type="SMART" id="SM00432">
    <property type="entry name" value="MADS"/>
    <property type="match status" value="1"/>
</dbReference>
<dbReference type="PANTHER" id="PTHR11945">
    <property type="entry name" value="MADS BOX PROTEIN"/>
    <property type="match status" value="1"/>
</dbReference>
<dbReference type="AlphaFoldDB" id="A0ABD1SYR9"/>
<dbReference type="Pfam" id="PF00319">
    <property type="entry name" value="SRF-TF"/>
    <property type="match status" value="1"/>
</dbReference>
<dbReference type="CDD" id="cd00120">
    <property type="entry name" value="MADS"/>
    <property type="match status" value="1"/>
</dbReference>
<gene>
    <name evidence="7" type="ORF">Adt_21235</name>
</gene>
<evidence type="ECO:0000256" key="2">
    <source>
        <dbReference type="ARBA" id="ARBA00023015"/>
    </source>
</evidence>
<organism evidence="7 8">
    <name type="scientific">Abeliophyllum distichum</name>
    <dbReference type="NCBI Taxonomy" id="126358"/>
    <lineage>
        <taxon>Eukaryota</taxon>
        <taxon>Viridiplantae</taxon>
        <taxon>Streptophyta</taxon>
        <taxon>Embryophyta</taxon>
        <taxon>Tracheophyta</taxon>
        <taxon>Spermatophyta</taxon>
        <taxon>Magnoliopsida</taxon>
        <taxon>eudicotyledons</taxon>
        <taxon>Gunneridae</taxon>
        <taxon>Pentapetalae</taxon>
        <taxon>asterids</taxon>
        <taxon>lamiids</taxon>
        <taxon>Lamiales</taxon>
        <taxon>Oleaceae</taxon>
        <taxon>Forsythieae</taxon>
        <taxon>Abeliophyllum</taxon>
    </lineage>
</organism>
<dbReference type="InterPro" id="IPR002100">
    <property type="entry name" value="TF_MADSbox"/>
</dbReference>